<dbReference type="Proteomes" id="UP000063063">
    <property type="component" value="Chromosome 20"/>
</dbReference>
<feature type="region of interest" description="Disordered" evidence="1">
    <location>
        <begin position="746"/>
        <end position="790"/>
    </location>
</feature>
<evidence type="ECO:0000313" key="3">
    <source>
        <dbReference type="Proteomes" id="UP000063063"/>
    </source>
</evidence>
<evidence type="ECO:0000256" key="1">
    <source>
        <dbReference type="SAM" id="MobiDB-lite"/>
    </source>
</evidence>
<feature type="region of interest" description="Disordered" evidence="1">
    <location>
        <begin position="599"/>
        <end position="638"/>
    </location>
</feature>
<keyword evidence="3" id="KW-1185">Reference proteome</keyword>
<feature type="region of interest" description="Disordered" evidence="1">
    <location>
        <begin position="31"/>
        <end position="88"/>
    </location>
</feature>
<proteinExistence type="predicted"/>
<feature type="compositionally biased region" description="Basic and acidic residues" evidence="1">
    <location>
        <begin position="603"/>
        <end position="612"/>
    </location>
</feature>
<reference evidence="2 3" key="1">
    <citation type="journal article" date="2015" name="Sci. Rep.">
        <title>The genome of Leishmania panamensis: insights into genomics of the L. (Viannia) subgenus.</title>
        <authorList>
            <person name="Llanes A."/>
            <person name="Restrepo C.M."/>
            <person name="Vecchio G.D."/>
            <person name="Anguizola F.J."/>
            <person name="Lleonart R."/>
        </authorList>
    </citation>
    <scope>NUCLEOTIDE SEQUENCE [LARGE SCALE GENOMIC DNA]</scope>
    <source>
        <strain evidence="2 3">MHOM/PA/94/PSC-1</strain>
    </source>
</reference>
<dbReference type="KEGG" id="lpan:LPMP_204860"/>
<gene>
    <name evidence="2" type="ORF">LPMP_204860</name>
</gene>
<feature type="region of interest" description="Disordered" evidence="1">
    <location>
        <begin position="812"/>
        <end position="839"/>
    </location>
</feature>
<dbReference type="VEuPathDB" id="TriTrypDB:LPMP_204860"/>
<feature type="compositionally biased region" description="Basic residues" evidence="1">
    <location>
        <begin position="1141"/>
        <end position="1154"/>
    </location>
</feature>
<feature type="compositionally biased region" description="Low complexity" evidence="1">
    <location>
        <begin position="746"/>
        <end position="758"/>
    </location>
</feature>
<sequence length="1189" mass="125597">MQIPRQTLAPLNVNGAPLSYDTYSAALQITGGGGRAEGSPRASKHLQVSRNGHHPYKHDTLQPSSSSSPSTAAVHVRTVGEQQGDHSGKEHLSLSVGVALHTDAVLAPSDEHVGVNSRTPHVPAPHGNIASSALATCAAPSPHSTRCIEIADVNPQPSVMGATHVSEVAAHSPPSNKPNAPSRRSSIARLREQVKAQQKGKEAAQPANATALTLVCDSNAAATARQGAAVQRGESIEQQLLYSYRPALPSTCLTSSPSPTSAEVTALNRRGIAAEALAMPATLSVGTAKVLPNGLRSPSAITDVGAAPLDYSGLDNEATGLVNNVSPSLHHHEQQQQQCSASLSKRRTADVARGQVGCASQANAPFQALQFLSLAPINTIASPPLSSRSGEPHHLHSPHQRHNLRAGGEEGGNANFLPDSGKDREFYDAAPLRTRSAHTAKAVADGNPIISSSVVSDCDLPSLVVSPFAFMACCAEGTHRSAELHKGFTLHQHLMAVTKYLQWMRGRQQELEQLVSGLQLQVHTQALTLRKAREELVRAQQRPAANPSVLISSQRSMLNSCLDFVSTAASGSKAQYPHDACKALPRDVSIREPLVMDYEDGDGVGRDAREDYAGSDSRARCTRPSHGTQTQRGGSDRNGIRHYARQLRMCASAGQQQPDMANAQSSTSISPTPVRCEQRLVTSAGTATANQTKTAAGVQRRGEKMQTAILGQPKQREEQQGITNCDAHALSGTPQRCRLHRNSLEDVSGVSGDGQVQGNTDGAKGTRFRTSSVPRLSGADTATERGGSLVRHGKSLASSYMHYYSYSRQQPGAAGSAEVSGMSNVPPYQPPNESMSPISSASLDLNDHEDDTDAGHMRQQLFDLTATEISVPPRADGIYFTCRVDQPGADAEVKADLQTSPAASPRSAPSLVSVTYRPSELARTDGGNAAEAVSFTDRVASTRGGASPLDARNPQVHAGNTSVPLLAGGVRLAASLQRPTLVRKSDIAPLTPTVRNCVDEHKVVLPTVTPPSLTALASVSAPSATSNIPSKSDVGQKRHITVPTLSGINLDAPSSHLGVRTSLVVAAPSGSLSVNHSGVHASYDGISMAAPLLKPVAKRSSASMHHPVHMYGYRNANNTIEGRRSGFVRSADYLPDVPGKSGRHRSRSKTRRSTAMRLPSHATSILSPQETADQGVVVPRLGLSPWREL</sequence>
<feature type="compositionally biased region" description="Basic residues" evidence="1">
    <location>
        <begin position="395"/>
        <end position="404"/>
    </location>
</feature>
<dbReference type="OrthoDB" id="267254at2759"/>
<dbReference type="AlphaFoldDB" id="A0A088RPT3"/>
<feature type="region of interest" description="Disordered" evidence="1">
    <location>
        <begin position="654"/>
        <end position="673"/>
    </location>
</feature>
<feature type="region of interest" description="Disordered" evidence="1">
    <location>
        <begin position="383"/>
        <end position="421"/>
    </location>
</feature>
<feature type="region of interest" description="Disordered" evidence="1">
    <location>
        <begin position="167"/>
        <end position="186"/>
    </location>
</feature>
<organism evidence="2 3">
    <name type="scientific">Leishmania panamensis</name>
    <dbReference type="NCBI Taxonomy" id="5679"/>
    <lineage>
        <taxon>Eukaryota</taxon>
        <taxon>Discoba</taxon>
        <taxon>Euglenozoa</taxon>
        <taxon>Kinetoplastea</taxon>
        <taxon>Metakinetoplastina</taxon>
        <taxon>Trypanosomatida</taxon>
        <taxon>Trypanosomatidae</taxon>
        <taxon>Leishmaniinae</taxon>
        <taxon>Leishmania</taxon>
        <taxon>Leishmania guyanensis species complex</taxon>
    </lineage>
</organism>
<dbReference type="GeneID" id="22574698"/>
<dbReference type="RefSeq" id="XP_010698685.1">
    <property type="nucleotide sequence ID" value="XM_010700383.1"/>
</dbReference>
<feature type="region of interest" description="Disordered" evidence="1">
    <location>
        <begin position="1131"/>
        <end position="1171"/>
    </location>
</feature>
<dbReference type="VEuPathDB" id="TriTrypDB:LPAL13_200055400"/>
<name>A0A088RPT3_LEIPA</name>
<feature type="compositionally biased region" description="Polar residues" evidence="1">
    <location>
        <begin position="1161"/>
        <end position="1171"/>
    </location>
</feature>
<accession>A0A088RPT3</accession>
<dbReference type="EMBL" id="CP009389">
    <property type="protein sequence ID" value="AIN97978.1"/>
    <property type="molecule type" value="Genomic_DNA"/>
</dbReference>
<feature type="compositionally biased region" description="Polar residues" evidence="1">
    <location>
        <begin position="654"/>
        <end position="671"/>
    </location>
</feature>
<dbReference type="eggNOG" id="ENOG502SMAD">
    <property type="taxonomic scope" value="Eukaryota"/>
</dbReference>
<evidence type="ECO:0000313" key="2">
    <source>
        <dbReference type="EMBL" id="AIN97978.1"/>
    </source>
</evidence>
<feature type="compositionally biased region" description="Polar residues" evidence="1">
    <location>
        <begin position="173"/>
        <end position="185"/>
    </location>
</feature>
<protein>
    <submittedName>
        <fullName evidence="2">Uncharacterized protein</fullName>
    </submittedName>
</protein>